<dbReference type="EMBL" id="JAGIOO010000001">
    <property type="protein sequence ID" value="MBP2477735.1"/>
    <property type="molecule type" value="Genomic_DNA"/>
</dbReference>
<reference evidence="1 2" key="1">
    <citation type="submission" date="2021-03" db="EMBL/GenBank/DDBJ databases">
        <title>Sequencing the genomes of 1000 actinobacteria strains.</title>
        <authorList>
            <person name="Klenk H.-P."/>
        </authorList>
    </citation>
    <scope>NUCLEOTIDE SEQUENCE [LARGE SCALE GENOMIC DNA]</scope>
    <source>
        <strain evidence="1 2">DSM 44580</strain>
    </source>
</reference>
<accession>A0ABS5AMD7</accession>
<name>A0ABS5AMD7_9PSEU</name>
<organism evidence="1 2">
    <name type="scientific">Crossiella equi</name>
    <dbReference type="NCBI Taxonomy" id="130796"/>
    <lineage>
        <taxon>Bacteria</taxon>
        <taxon>Bacillati</taxon>
        <taxon>Actinomycetota</taxon>
        <taxon>Actinomycetes</taxon>
        <taxon>Pseudonocardiales</taxon>
        <taxon>Pseudonocardiaceae</taxon>
        <taxon>Crossiella</taxon>
    </lineage>
</organism>
<gene>
    <name evidence="1" type="ORF">JOF53_006607</name>
</gene>
<dbReference type="RefSeq" id="WP_086786144.1">
    <property type="nucleotide sequence ID" value="NZ_JAGIOO010000001.1"/>
</dbReference>
<comment type="caution">
    <text evidence="1">The sequence shown here is derived from an EMBL/GenBank/DDBJ whole genome shotgun (WGS) entry which is preliminary data.</text>
</comment>
<protein>
    <submittedName>
        <fullName evidence="1">Uncharacterized protein</fullName>
    </submittedName>
</protein>
<proteinExistence type="predicted"/>
<evidence type="ECO:0000313" key="1">
    <source>
        <dbReference type="EMBL" id="MBP2477735.1"/>
    </source>
</evidence>
<evidence type="ECO:0000313" key="2">
    <source>
        <dbReference type="Proteomes" id="UP001519363"/>
    </source>
</evidence>
<dbReference type="Proteomes" id="UP001519363">
    <property type="component" value="Unassembled WGS sequence"/>
</dbReference>
<keyword evidence="2" id="KW-1185">Reference proteome</keyword>
<sequence length="291" mass="32651">MQDEIVRFEAEYERLSQHKWLCAAEPLKPLPWGDLPETIDTLEAFKALVSLALVQWNEEWGRDVGFLQVTERSATSKAHSFGHTLTRIRTAYHHSPTEQDLQLLADWQYEACGTRSPREPEAWATCAKELIVQLTDAVSELADAAATVLQREDKRQAWQERASESVRSAVVRVAADLGLRLPEKSIAYHERQVESRWRNYQVANGRDARSELESLAERSLMVQSPRLPCHHLEILRELQVVGSPLAFAGIQLAHGVAAVSRTRGGAFLKLVVETWASVQPAKPTTGGPSMR</sequence>